<gene>
    <name evidence="1" type="ORF">CUN59_04580</name>
</gene>
<evidence type="ECO:0000313" key="2">
    <source>
        <dbReference type="Proteomes" id="UP000239589"/>
    </source>
</evidence>
<dbReference type="AlphaFoldDB" id="A0A2S6CXD1"/>
<keyword evidence="2" id="KW-1185">Reference proteome</keyword>
<protein>
    <submittedName>
        <fullName evidence="1">Uncharacterized protein</fullName>
    </submittedName>
</protein>
<dbReference type="Proteomes" id="UP000239589">
    <property type="component" value="Unassembled WGS sequence"/>
</dbReference>
<comment type="caution">
    <text evidence="1">The sequence shown here is derived from an EMBL/GenBank/DDBJ whole genome shotgun (WGS) entry which is preliminary data.</text>
</comment>
<sequence>MAILVPKNFRKKPDLNNIVVVNLSYNENRLNNSRVVLVLKPILAVLLAIGNRKRELAFLQPVARPLKRTQENR</sequence>
<name>A0A2S6CXD1_9CYAN</name>
<dbReference type="EMBL" id="PGEM01000027">
    <property type="protein sequence ID" value="PPJ64428.1"/>
    <property type="molecule type" value="Genomic_DNA"/>
</dbReference>
<organism evidence="1 2">
    <name type="scientific">Cuspidothrix issatschenkoi CHARLIE-1</name>
    <dbReference type="NCBI Taxonomy" id="2052836"/>
    <lineage>
        <taxon>Bacteria</taxon>
        <taxon>Bacillati</taxon>
        <taxon>Cyanobacteriota</taxon>
        <taxon>Cyanophyceae</taxon>
        <taxon>Nostocales</taxon>
        <taxon>Aphanizomenonaceae</taxon>
        <taxon>Cuspidothrix</taxon>
    </lineage>
</organism>
<accession>A0A2S6CXD1</accession>
<proteinExistence type="predicted"/>
<evidence type="ECO:0000313" key="1">
    <source>
        <dbReference type="EMBL" id="PPJ64428.1"/>
    </source>
</evidence>
<reference evidence="1 2" key="1">
    <citation type="submission" date="2018-02" db="EMBL/GenBank/DDBJ databases">
        <title>Discovery of a pederin family compound in a non-symbiotic bloom-forming cyanobacterium.</title>
        <authorList>
            <person name="Kust A."/>
            <person name="Mares J."/>
            <person name="Jokela J."/>
            <person name="Urajova P."/>
            <person name="Hajek J."/>
            <person name="Saurav K."/>
            <person name="Voracova K."/>
            <person name="Fewer D.P."/>
            <person name="Haapaniemi E."/>
            <person name="Permi P."/>
            <person name="Rehakova K."/>
            <person name="Sivonen K."/>
            <person name="Hrouzek P."/>
        </authorList>
    </citation>
    <scope>NUCLEOTIDE SEQUENCE [LARGE SCALE GENOMIC DNA]</scope>
    <source>
        <strain evidence="1 2">CHARLIE-1</strain>
    </source>
</reference>